<evidence type="ECO:0000313" key="1">
    <source>
        <dbReference type="EMBL" id="MCI10937.1"/>
    </source>
</evidence>
<name>A0A392PH17_9FABA</name>
<keyword evidence="2" id="KW-1185">Reference proteome</keyword>
<evidence type="ECO:0000313" key="2">
    <source>
        <dbReference type="Proteomes" id="UP000265520"/>
    </source>
</evidence>
<dbReference type="Proteomes" id="UP000265520">
    <property type="component" value="Unassembled WGS sequence"/>
</dbReference>
<proteinExistence type="predicted"/>
<reference evidence="1 2" key="1">
    <citation type="journal article" date="2018" name="Front. Plant Sci.">
        <title>Red Clover (Trifolium pratense) and Zigzag Clover (T. medium) - A Picture of Genomic Similarities and Differences.</title>
        <authorList>
            <person name="Dluhosova J."/>
            <person name="Istvanek J."/>
            <person name="Nedelnik J."/>
            <person name="Repkova J."/>
        </authorList>
    </citation>
    <scope>NUCLEOTIDE SEQUENCE [LARGE SCALE GENOMIC DNA]</scope>
    <source>
        <strain evidence="2">cv. 10/8</strain>
        <tissue evidence="1">Leaf</tissue>
    </source>
</reference>
<sequence length="209" mass="24039">FDEVTDCQQLLKKIEDTWLGTYKIRANLSKFARGEGPKERLRNETKEQKSEKNLKIDDRMLVAPKNTRNSYREAVAGINTTIAKQSEKTKTFPHTRQMRRLTDEEYRAEIQAIPPDPELYHKLQESFVGTLWELVESEILQVTMKKCRRTKLGGNGGFHKFNLGDQTYYQQAGGFGLGCLVFHYTFGIGKDFKKLSGDLGNCLAWIQKP</sequence>
<comment type="caution">
    <text evidence="1">The sequence shown here is derived from an EMBL/GenBank/DDBJ whole genome shotgun (WGS) entry which is preliminary data.</text>
</comment>
<dbReference type="EMBL" id="LXQA010078211">
    <property type="protein sequence ID" value="MCI10937.1"/>
    <property type="molecule type" value="Genomic_DNA"/>
</dbReference>
<organism evidence="1 2">
    <name type="scientific">Trifolium medium</name>
    <dbReference type="NCBI Taxonomy" id="97028"/>
    <lineage>
        <taxon>Eukaryota</taxon>
        <taxon>Viridiplantae</taxon>
        <taxon>Streptophyta</taxon>
        <taxon>Embryophyta</taxon>
        <taxon>Tracheophyta</taxon>
        <taxon>Spermatophyta</taxon>
        <taxon>Magnoliopsida</taxon>
        <taxon>eudicotyledons</taxon>
        <taxon>Gunneridae</taxon>
        <taxon>Pentapetalae</taxon>
        <taxon>rosids</taxon>
        <taxon>fabids</taxon>
        <taxon>Fabales</taxon>
        <taxon>Fabaceae</taxon>
        <taxon>Papilionoideae</taxon>
        <taxon>50 kb inversion clade</taxon>
        <taxon>NPAAA clade</taxon>
        <taxon>Hologalegina</taxon>
        <taxon>IRL clade</taxon>
        <taxon>Trifolieae</taxon>
        <taxon>Trifolium</taxon>
    </lineage>
</organism>
<dbReference type="AlphaFoldDB" id="A0A392PH17"/>
<accession>A0A392PH17</accession>
<protein>
    <submittedName>
        <fullName evidence="1">Uncharacterized protein</fullName>
    </submittedName>
</protein>
<feature type="non-terminal residue" evidence="1">
    <location>
        <position position="1"/>
    </location>
</feature>